<dbReference type="Pfam" id="PF04724">
    <property type="entry name" value="Glyco_transf_17"/>
    <property type="match status" value="1"/>
</dbReference>
<protein>
    <submittedName>
        <fullName evidence="2">G7756 protein</fullName>
    </submittedName>
</protein>
<reference evidence="2 3" key="1">
    <citation type="submission" date="2024-06" db="EMBL/GenBank/DDBJ databases">
        <authorList>
            <person name="Kraege A."/>
            <person name="Thomma B."/>
        </authorList>
    </citation>
    <scope>NUCLEOTIDE SEQUENCE [LARGE SCALE GENOMIC DNA]</scope>
</reference>
<evidence type="ECO:0000313" key="3">
    <source>
        <dbReference type="Proteomes" id="UP001497392"/>
    </source>
</evidence>
<dbReference type="Proteomes" id="UP001497392">
    <property type="component" value="Unassembled WGS sequence"/>
</dbReference>
<accession>A0ABP1FYN0</accession>
<gene>
    <name evidence="2" type="primary">g7756</name>
    <name evidence="2" type="ORF">VP750_LOCUS6638</name>
</gene>
<evidence type="ECO:0000313" key="2">
    <source>
        <dbReference type="EMBL" id="CAL5224979.1"/>
    </source>
</evidence>
<dbReference type="EMBL" id="CAXHTA020000012">
    <property type="protein sequence ID" value="CAL5224979.1"/>
    <property type="molecule type" value="Genomic_DNA"/>
</dbReference>
<feature type="signal peptide" evidence="1">
    <location>
        <begin position="1"/>
        <end position="21"/>
    </location>
</feature>
<proteinExistence type="predicted"/>
<feature type="chain" id="PRO_5046419940" evidence="1">
    <location>
        <begin position="22"/>
        <end position="389"/>
    </location>
</feature>
<dbReference type="PANTHER" id="PTHR12224:SF0">
    <property type="entry name" value="BETA-1,4-MANNOSYL-GLYCOPROTEIN 4-BETA-N-ACETYLGLUCOSAMINYLTRANSFERASE"/>
    <property type="match status" value="1"/>
</dbReference>
<dbReference type="PANTHER" id="PTHR12224">
    <property type="entry name" value="BETA-1,4-MANNOSYL-GLYCOPROTEIN BETA-1,4-N-ACETYLGLUCOSAMINYL-TRANSFERASE"/>
    <property type="match status" value="1"/>
</dbReference>
<keyword evidence="3" id="KW-1185">Reference proteome</keyword>
<name>A0ABP1FYN0_9CHLO</name>
<evidence type="ECO:0000256" key="1">
    <source>
        <dbReference type="SAM" id="SignalP"/>
    </source>
</evidence>
<comment type="caution">
    <text evidence="2">The sequence shown here is derived from an EMBL/GenBank/DDBJ whole genome shotgun (WGS) entry which is preliminary data.</text>
</comment>
<dbReference type="InterPro" id="IPR006813">
    <property type="entry name" value="Glyco_trans_17"/>
</dbReference>
<sequence length="389" mass="44304">MRCASVALLFAFTALASLSRATPGLRTPTWTEEELDQATQNFCREHGLPEATQQPQIYDAFMFNSELDMLEVRLLELYDFVDYFVVLEGKRSLQDRPKPLHYAENRQRFARFASKIIHVTLDEDPQDKARYRKWQRRVIEKMSGSAAMEAKAKRYGNLDEPFYREWWQREQLWERGVSSQAMDGDLVILGDVDEIPRPEVLRALRTCPFQAQHNCANLDGSFFYYSYSGYAGDWKAGPKVVAYEGGGTMGGMDQDALRFEGNCTLQLPKSSTHCTDCFSTIAAFQNKVASFAHWQLNGPPFTEPEYILHKVRSGLAIFDTDEKRAALHPAEYCDHAPRAVLENPHVLHYMLARDPKTGSFLDYEAHFGKGGQQKGSSFKLTLKKHGDTA</sequence>
<keyword evidence="1" id="KW-0732">Signal</keyword>
<organism evidence="2 3">
    <name type="scientific">Coccomyxa viridis</name>
    <dbReference type="NCBI Taxonomy" id="1274662"/>
    <lineage>
        <taxon>Eukaryota</taxon>
        <taxon>Viridiplantae</taxon>
        <taxon>Chlorophyta</taxon>
        <taxon>core chlorophytes</taxon>
        <taxon>Trebouxiophyceae</taxon>
        <taxon>Trebouxiophyceae incertae sedis</taxon>
        <taxon>Coccomyxaceae</taxon>
        <taxon>Coccomyxa</taxon>
    </lineage>
</organism>